<dbReference type="KEGG" id="hcv:FTV88_0674"/>
<keyword evidence="2" id="KW-0067">ATP-binding</keyword>
<accession>A0A5Q2N0P9</accession>
<dbReference type="Pfam" id="PF02661">
    <property type="entry name" value="Fic"/>
    <property type="match status" value="1"/>
</dbReference>
<dbReference type="Proteomes" id="UP000366051">
    <property type="component" value="Chromosome"/>
</dbReference>
<gene>
    <name evidence="4" type="primary">fic</name>
    <name evidence="4" type="ORF">FTV88_0674</name>
</gene>
<protein>
    <submittedName>
        <fullName evidence="4">Fic family protein</fullName>
    </submittedName>
</protein>
<dbReference type="PROSITE" id="PS51459">
    <property type="entry name" value="FIDO"/>
    <property type="match status" value="1"/>
</dbReference>
<reference evidence="5" key="1">
    <citation type="submission" date="2019-11" db="EMBL/GenBank/DDBJ databases">
        <title>Genome sequence of Heliorestis convoluta strain HH, an alkaliphilic and minimalistic phototrophic bacterium from a soda lake in Egypt.</title>
        <authorList>
            <person name="Dewey E.D."/>
            <person name="Stokes L.M."/>
            <person name="Burchell B.M."/>
            <person name="Shaffer K.N."/>
            <person name="Huntington A.M."/>
            <person name="Baker J.M."/>
            <person name="Nadendla S."/>
            <person name="Giglio M.G."/>
            <person name="Touchman J.W."/>
            <person name="Blankenship R.E."/>
            <person name="Madigan M.T."/>
            <person name="Sattley W.M."/>
        </authorList>
    </citation>
    <scope>NUCLEOTIDE SEQUENCE [LARGE SCALE GENOMIC DNA]</scope>
    <source>
        <strain evidence="5">HH</strain>
    </source>
</reference>
<evidence type="ECO:0000256" key="2">
    <source>
        <dbReference type="PIRSR" id="PIRSR640198-2"/>
    </source>
</evidence>
<dbReference type="InterPro" id="IPR036597">
    <property type="entry name" value="Fido-like_dom_sf"/>
</dbReference>
<dbReference type="PANTHER" id="PTHR13504:SF33">
    <property type="entry name" value="FIC FAMILY PROTEIN"/>
    <property type="match status" value="1"/>
</dbReference>
<organism evidence="4 5">
    <name type="scientific">Heliorestis convoluta</name>
    <dbReference type="NCBI Taxonomy" id="356322"/>
    <lineage>
        <taxon>Bacteria</taxon>
        <taxon>Bacillati</taxon>
        <taxon>Bacillota</taxon>
        <taxon>Clostridia</taxon>
        <taxon>Eubacteriales</taxon>
        <taxon>Heliobacteriaceae</taxon>
        <taxon>Heliorestis</taxon>
    </lineage>
</organism>
<dbReference type="OrthoDB" id="9813719at2"/>
<evidence type="ECO:0000313" key="4">
    <source>
        <dbReference type="EMBL" id="QGG46852.1"/>
    </source>
</evidence>
<feature type="active site" evidence="1">
    <location>
        <position position="196"/>
    </location>
</feature>
<dbReference type="GO" id="GO:0005524">
    <property type="term" value="F:ATP binding"/>
    <property type="evidence" value="ECO:0007669"/>
    <property type="project" value="UniProtKB-KW"/>
</dbReference>
<proteinExistence type="predicted"/>
<dbReference type="RefSeq" id="WP_153724347.1">
    <property type="nucleotide sequence ID" value="NZ_CP045875.1"/>
</dbReference>
<name>A0A5Q2N0P9_9FIRM</name>
<evidence type="ECO:0000313" key="5">
    <source>
        <dbReference type="Proteomes" id="UP000366051"/>
    </source>
</evidence>
<dbReference type="Gene3D" id="1.10.3290.10">
    <property type="entry name" value="Fido-like domain"/>
    <property type="match status" value="1"/>
</dbReference>
<feature type="binding site" evidence="2">
    <location>
        <begin position="200"/>
        <end position="207"/>
    </location>
    <ligand>
        <name>ATP</name>
        <dbReference type="ChEBI" id="CHEBI:30616"/>
    </ligand>
</feature>
<feature type="binding site" evidence="2">
    <location>
        <begin position="238"/>
        <end position="239"/>
    </location>
    <ligand>
        <name>ATP</name>
        <dbReference type="ChEBI" id="CHEBI:30616"/>
    </ligand>
</feature>
<evidence type="ECO:0000259" key="3">
    <source>
        <dbReference type="PROSITE" id="PS51459"/>
    </source>
</evidence>
<sequence length="350" mass="40186">MMSFRDNYLDNAAWPNVMIRLIGEIREFKGKEALFEKQAPEVLRQLKEVAVIQSVESSNRLEGIEVAKKRLALLTKDKTSPMNRSEAEVAGYRDVLNTIHVSASYMALSPSLMLQMHRDLMSYATGSGGRWKASDNVIKESLPSGQERIRFVPVPAWRTPEAIGELLMRFQEAKNVGNVDELLLIGAFVLDFLSIHPFADGNGRMARLLTLLLMYQSGYQLGKYISLEKIIEETKESYYETLEKSSQGWHEGKHDIIPWLTYFLNMILKAYQRFEERVGTVRQERGWKEKHVREVISTMESKFRIADLLERCPDISRPTIQRVLNKMSHAGEIECLGKGKNALWQKRSSK</sequence>
<evidence type="ECO:0000256" key="1">
    <source>
        <dbReference type="PIRSR" id="PIRSR640198-1"/>
    </source>
</evidence>
<feature type="domain" description="Fido" evidence="3">
    <location>
        <begin position="108"/>
        <end position="265"/>
    </location>
</feature>
<dbReference type="PANTHER" id="PTHR13504">
    <property type="entry name" value="FIDO DOMAIN-CONTAINING PROTEIN DDB_G0283145"/>
    <property type="match status" value="1"/>
</dbReference>
<dbReference type="EMBL" id="CP045875">
    <property type="protein sequence ID" value="QGG46852.1"/>
    <property type="molecule type" value="Genomic_DNA"/>
</dbReference>
<dbReference type="InterPro" id="IPR003812">
    <property type="entry name" value="Fido"/>
</dbReference>
<dbReference type="AlphaFoldDB" id="A0A5Q2N0P9"/>
<keyword evidence="5" id="KW-1185">Reference proteome</keyword>
<dbReference type="SUPFAM" id="SSF140931">
    <property type="entry name" value="Fic-like"/>
    <property type="match status" value="1"/>
</dbReference>
<dbReference type="InterPro" id="IPR040198">
    <property type="entry name" value="Fido_containing"/>
</dbReference>
<keyword evidence="2" id="KW-0547">Nucleotide-binding</keyword>